<dbReference type="RefSeq" id="WP_169211342.1">
    <property type="nucleotide sequence ID" value="NZ_JAATNW010000006.1"/>
</dbReference>
<evidence type="ECO:0000256" key="4">
    <source>
        <dbReference type="ARBA" id="ARBA00022481"/>
    </source>
</evidence>
<sequence length="214" mass="24696">MRPVFRQQIISFSQRGFTLLEVLLVLLLMGLASSYVVFNVFGTSEADRLKQEASRLQVLIDMASDYAVLNQQELGLRIEEKDNFYQFMLLDEDDRWQLIEEEEIYQKRVLPEPFTFQLNLDDLPWLEEDRLFDRELFDEELSVSDEGVDIGNEEDKPLPPPQVLIMSSGEVTPFTLTFNYEPGFGSDTPAYFVLMNEDVPPLSLEGPLETPDVN</sequence>
<keyword evidence="7" id="KW-1133">Transmembrane helix</keyword>
<dbReference type="EMBL" id="JAATNW010000006">
    <property type="protein sequence ID" value="NMH60786.1"/>
    <property type="molecule type" value="Genomic_DNA"/>
</dbReference>
<accession>A0ABX1R5L2</accession>
<evidence type="ECO:0000313" key="10">
    <source>
        <dbReference type="EMBL" id="NMH60786.1"/>
    </source>
</evidence>
<dbReference type="InterPro" id="IPR002416">
    <property type="entry name" value="T2SS_protein-GspH"/>
</dbReference>
<keyword evidence="6" id="KW-0812">Transmembrane</keyword>
<evidence type="ECO:0000256" key="7">
    <source>
        <dbReference type="ARBA" id="ARBA00022989"/>
    </source>
</evidence>
<dbReference type="NCBIfam" id="TIGR01708">
    <property type="entry name" value="typeII_sec_gspH"/>
    <property type="match status" value="1"/>
</dbReference>
<keyword evidence="5" id="KW-0997">Cell inner membrane</keyword>
<evidence type="ECO:0000256" key="6">
    <source>
        <dbReference type="ARBA" id="ARBA00022692"/>
    </source>
</evidence>
<evidence type="ECO:0000256" key="2">
    <source>
        <dbReference type="ARBA" id="ARBA00021549"/>
    </source>
</evidence>
<evidence type="ECO:0000256" key="8">
    <source>
        <dbReference type="ARBA" id="ARBA00023136"/>
    </source>
</evidence>
<organism evidence="10 11">
    <name type="scientific">Alteromonas ponticola</name>
    <dbReference type="NCBI Taxonomy" id="2720613"/>
    <lineage>
        <taxon>Bacteria</taxon>
        <taxon>Pseudomonadati</taxon>
        <taxon>Pseudomonadota</taxon>
        <taxon>Gammaproteobacteria</taxon>
        <taxon>Alteromonadales</taxon>
        <taxon>Alteromonadaceae</taxon>
        <taxon>Alteromonas/Salinimonas group</taxon>
        <taxon>Alteromonas</taxon>
    </lineage>
</organism>
<evidence type="ECO:0000256" key="9">
    <source>
        <dbReference type="ARBA" id="ARBA00030775"/>
    </source>
</evidence>
<dbReference type="Gene3D" id="3.55.40.10">
    <property type="entry name" value="minor pseudopilin epsh domain"/>
    <property type="match status" value="1"/>
</dbReference>
<keyword evidence="11" id="KW-1185">Reference proteome</keyword>
<reference evidence="10 11" key="1">
    <citation type="submission" date="2020-03" db="EMBL/GenBank/DDBJ databases">
        <title>Alteromonas ponticola sp. nov., isolated from seawater.</title>
        <authorList>
            <person name="Yoon J.-H."/>
            <person name="Kim Y.-O."/>
        </authorList>
    </citation>
    <scope>NUCLEOTIDE SEQUENCE [LARGE SCALE GENOMIC DNA]</scope>
    <source>
        <strain evidence="10 11">MYP5</strain>
    </source>
</reference>
<evidence type="ECO:0000256" key="3">
    <source>
        <dbReference type="ARBA" id="ARBA00022475"/>
    </source>
</evidence>
<protein>
    <recommendedName>
        <fullName evidence="2">Type II secretion system protein H</fullName>
    </recommendedName>
    <alternativeName>
        <fullName evidence="9">General secretion pathway protein H</fullName>
    </alternativeName>
</protein>
<keyword evidence="8" id="KW-0472">Membrane</keyword>
<comment type="caution">
    <text evidence="10">The sequence shown here is derived from an EMBL/GenBank/DDBJ whole genome shotgun (WGS) entry which is preliminary data.</text>
</comment>
<gene>
    <name evidence="10" type="primary">gspH</name>
    <name evidence="10" type="ORF">HCJ96_12185</name>
</gene>
<dbReference type="PRINTS" id="PR00885">
    <property type="entry name" value="BCTERIALGSPH"/>
</dbReference>
<dbReference type="NCBIfam" id="TIGR02532">
    <property type="entry name" value="IV_pilin_GFxxxE"/>
    <property type="match status" value="1"/>
</dbReference>
<dbReference type="SUPFAM" id="SSF54523">
    <property type="entry name" value="Pili subunits"/>
    <property type="match status" value="1"/>
</dbReference>
<dbReference type="InterPro" id="IPR012902">
    <property type="entry name" value="N_methyl_site"/>
</dbReference>
<evidence type="ECO:0000256" key="5">
    <source>
        <dbReference type="ARBA" id="ARBA00022519"/>
    </source>
</evidence>
<keyword evidence="4" id="KW-0488">Methylation</keyword>
<proteinExistence type="predicted"/>
<comment type="subcellular location">
    <subcellularLocation>
        <location evidence="1">Cell inner membrane</location>
        <topology evidence="1">Single-pass membrane protein</topology>
    </subcellularLocation>
</comment>
<dbReference type="Proteomes" id="UP000709336">
    <property type="component" value="Unassembled WGS sequence"/>
</dbReference>
<evidence type="ECO:0000313" key="11">
    <source>
        <dbReference type="Proteomes" id="UP000709336"/>
    </source>
</evidence>
<dbReference type="InterPro" id="IPR045584">
    <property type="entry name" value="Pilin-like"/>
</dbReference>
<dbReference type="InterPro" id="IPR049875">
    <property type="entry name" value="TypeII_GspH"/>
</dbReference>
<dbReference type="Pfam" id="PF07963">
    <property type="entry name" value="N_methyl"/>
    <property type="match status" value="1"/>
</dbReference>
<name>A0ABX1R5L2_9ALTE</name>
<evidence type="ECO:0000256" key="1">
    <source>
        <dbReference type="ARBA" id="ARBA00004377"/>
    </source>
</evidence>
<keyword evidence="3" id="KW-1003">Cell membrane</keyword>